<dbReference type="EMBL" id="RAYQ01000027">
    <property type="protein sequence ID" value="RKI88605.1"/>
    <property type="molecule type" value="Genomic_DNA"/>
</dbReference>
<proteinExistence type="predicted"/>
<protein>
    <submittedName>
        <fullName evidence="3">Uncharacterized protein</fullName>
    </submittedName>
</protein>
<sequence length="185" mass="19303">MRKKLKSLVVMVLGLALTGAVLTGCGESRQPGQETQQEGIPASISEETVQDSAAEKAGADESTEKPVQTSGGYEDNFAVDSEAAKVFAGKVKDAAAKKDLDALAELTAFPVYVGLPDVDVVETKEDFLKLGADAVFTDELLKSVENADIDHFQPSMAGFSISDGGTANINFGVVDGALAINGINY</sequence>
<dbReference type="PROSITE" id="PS51257">
    <property type="entry name" value="PROKAR_LIPOPROTEIN"/>
    <property type="match status" value="1"/>
</dbReference>
<dbReference type="RefSeq" id="WP_120471905.1">
    <property type="nucleotide sequence ID" value="NZ_CATAJS010000030.1"/>
</dbReference>
<feature type="region of interest" description="Disordered" evidence="1">
    <location>
        <begin position="28"/>
        <end position="74"/>
    </location>
</feature>
<reference evidence="3 4" key="1">
    <citation type="submission" date="2018-09" db="EMBL/GenBank/DDBJ databases">
        <title>Murine metabolic-syndrome-specific gut microbial biobank.</title>
        <authorList>
            <person name="Liu C."/>
        </authorList>
    </citation>
    <scope>NUCLEOTIDE SEQUENCE [LARGE SCALE GENOMIC DNA]</scope>
    <source>
        <strain evidence="3 4">0.1xD8-82</strain>
    </source>
</reference>
<accession>A0A3A9AQI6</accession>
<evidence type="ECO:0000256" key="1">
    <source>
        <dbReference type="SAM" id="MobiDB-lite"/>
    </source>
</evidence>
<gene>
    <name evidence="3" type="ORF">D7V94_19080</name>
</gene>
<keyword evidence="4" id="KW-1185">Reference proteome</keyword>
<evidence type="ECO:0000313" key="4">
    <source>
        <dbReference type="Proteomes" id="UP000280696"/>
    </source>
</evidence>
<feature type="compositionally biased region" description="Basic and acidic residues" evidence="1">
    <location>
        <begin position="53"/>
        <end position="64"/>
    </location>
</feature>
<dbReference type="Proteomes" id="UP000280696">
    <property type="component" value="Unassembled WGS sequence"/>
</dbReference>
<keyword evidence="2" id="KW-0732">Signal</keyword>
<evidence type="ECO:0000313" key="3">
    <source>
        <dbReference type="EMBL" id="RKI88605.1"/>
    </source>
</evidence>
<organism evidence="3 4">
    <name type="scientific">Parablautia intestinalis</name>
    <dbReference type="NCBI Taxonomy" id="2320100"/>
    <lineage>
        <taxon>Bacteria</taxon>
        <taxon>Bacillati</taxon>
        <taxon>Bacillota</taxon>
        <taxon>Clostridia</taxon>
        <taxon>Lachnospirales</taxon>
        <taxon>Lachnospiraceae</taxon>
        <taxon>Parablautia</taxon>
    </lineage>
</organism>
<evidence type="ECO:0000256" key="2">
    <source>
        <dbReference type="SAM" id="SignalP"/>
    </source>
</evidence>
<feature type="chain" id="PRO_5017454505" evidence="2">
    <location>
        <begin position="24"/>
        <end position="185"/>
    </location>
</feature>
<feature type="signal peptide" evidence="2">
    <location>
        <begin position="1"/>
        <end position="23"/>
    </location>
</feature>
<comment type="caution">
    <text evidence="3">The sequence shown here is derived from an EMBL/GenBank/DDBJ whole genome shotgun (WGS) entry which is preliminary data.</text>
</comment>
<dbReference type="OrthoDB" id="1907623at2"/>
<name>A0A3A9AQI6_9FIRM</name>
<dbReference type="AlphaFoldDB" id="A0A3A9AQI6"/>